<proteinExistence type="predicted"/>
<evidence type="ECO:0008006" key="4">
    <source>
        <dbReference type="Google" id="ProtNLM"/>
    </source>
</evidence>
<protein>
    <recommendedName>
        <fullName evidence="4">CDC48 N-terminal subdomain domain-containing protein</fullName>
    </recommendedName>
</protein>
<name>E0SQ51_IGNAA</name>
<sequence>MNENVGQSEENMSSDNTTESIEKQEKVDIKKLLSVIPPPATLFSKQKQGSREKRIRLRYDQSVKTDEAKISSSLARELGIREYVEISVTGKKRFRLKAVISDSIPSDAVYINPEPAKRFGISDNSICTIRAV</sequence>
<dbReference type="AlphaFoldDB" id="E0SQ51"/>
<dbReference type="STRING" id="583356.Igag_1379"/>
<organism evidence="2 3">
    <name type="scientific">Ignisphaera aggregans (strain DSM 17230 / JCM 13409 / AQ1.S1)</name>
    <dbReference type="NCBI Taxonomy" id="583356"/>
    <lineage>
        <taxon>Archaea</taxon>
        <taxon>Thermoproteota</taxon>
        <taxon>Thermoprotei</taxon>
        <taxon>Desulfurococcales</taxon>
        <taxon>Desulfurococcaceae</taxon>
        <taxon>Ignisphaera</taxon>
    </lineage>
</organism>
<dbReference type="KEGG" id="iag:Igag_1379"/>
<gene>
    <name evidence="2" type="ordered locus">Igag_1379</name>
</gene>
<dbReference type="EMBL" id="CP002098">
    <property type="protein sequence ID" value="ADM28182.1"/>
    <property type="molecule type" value="Genomic_DNA"/>
</dbReference>
<keyword evidence="3" id="KW-1185">Reference proteome</keyword>
<dbReference type="BioCyc" id="IAGG583356:GHAH-1366-MONOMER"/>
<evidence type="ECO:0000313" key="2">
    <source>
        <dbReference type="EMBL" id="ADM28182.1"/>
    </source>
</evidence>
<dbReference type="Proteomes" id="UP000001304">
    <property type="component" value="Chromosome"/>
</dbReference>
<feature type="region of interest" description="Disordered" evidence="1">
    <location>
        <begin position="1"/>
        <end position="25"/>
    </location>
</feature>
<feature type="compositionally biased region" description="Polar residues" evidence="1">
    <location>
        <begin position="1"/>
        <end position="19"/>
    </location>
</feature>
<evidence type="ECO:0000256" key="1">
    <source>
        <dbReference type="SAM" id="MobiDB-lite"/>
    </source>
</evidence>
<dbReference type="HOGENOM" id="CLU_157709_0_0_2"/>
<evidence type="ECO:0000313" key="3">
    <source>
        <dbReference type="Proteomes" id="UP000001304"/>
    </source>
</evidence>
<reference evidence="2 3" key="1">
    <citation type="journal article" date="2010" name="Stand. Genomic Sci.">
        <title>Complete genome sequence of Ignisphaera aggregans type strain (AQ1.S1).</title>
        <authorList>
            <person name="Goker M."/>
            <person name="Held B."/>
            <person name="Lapidus A."/>
            <person name="Nolan M."/>
            <person name="Spring S."/>
            <person name="Yasawong M."/>
            <person name="Lucas S."/>
            <person name="Glavina Del Rio T."/>
            <person name="Tice H."/>
            <person name="Cheng J.F."/>
            <person name="Goodwin L."/>
            <person name="Tapia R."/>
            <person name="Pitluck S."/>
            <person name="Liolios K."/>
            <person name="Ivanova N."/>
            <person name="Mavromatis K."/>
            <person name="Mikhailova N."/>
            <person name="Pati A."/>
            <person name="Chen A."/>
            <person name="Palaniappan K."/>
            <person name="Brambilla E."/>
            <person name="Land M."/>
            <person name="Hauser L."/>
            <person name="Chang Y.J."/>
            <person name="Jeffries C.D."/>
            <person name="Brettin T."/>
            <person name="Detter J.C."/>
            <person name="Han C."/>
            <person name="Rohde M."/>
            <person name="Sikorski J."/>
            <person name="Woyke T."/>
            <person name="Bristow J."/>
            <person name="Eisen J.A."/>
            <person name="Markowitz V."/>
            <person name="Hugenholtz P."/>
            <person name="Kyrpides N.C."/>
            <person name="Klenk H.P."/>
        </authorList>
    </citation>
    <scope>NUCLEOTIDE SEQUENCE [LARGE SCALE GENOMIC DNA]</scope>
    <source>
        <strain evidence="3">DSM 17230 / JCM 13409 / AQ1.S1</strain>
    </source>
</reference>
<accession>E0SQ51</accession>